<evidence type="ECO:0000256" key="8">
    <source>
        <dbReference type="ARBA" id="ARBA00022723"/>
    </source>
</evidence>
<keyword evidence="8 12" id="KW-0479">Metal-binding</keyword>
<gene>
    <name evidence="14" type="ORF">HMPREF3229_00645</name>
</gene>
<dbReference type="GO" id="GO:0046654">
    <property type="term" value="P:tetrahydrofolate biosynthetic process"/>
    <property type="evidence" value="ECO:0007669"/>
    <property type="project" value="UniProtKB-UniPathway"/>
</dbReference>
<dbReference type="PATRIC" id="fig|54005.3.peg.635"/>
<accession>A0A133PQZ1</accession>
<dbReference type="Gene3D" id="3.20.20.20">
    <property type="entry name" value="Dihydropteroate synthase-like"/>
    <property type="match status" value="1"/>
</dbReference>
<comment type="similarity">
    <text evidence="4 12">Belongs to the DHPS family.</text>
</comment>
<dbReference type="AlphaFoldDB" id="A0A133PQZ1"/>
<comment type="cofactor">
    <cofactor evidence="2 12">
        <name>Mg(2+)</name>
        <dbReference type="ChEBI" id="CHEBI:18420"/>
    </cofactor>
</comment>
<dbReference type="SUPFAM" id="SSF51717">
    <property type="entry name" value="Dihydropteroate synthetase-like"/>
    <property type="match status" value="1"/>
</dbReference>
<reference evidence="14 15" key="1">
    <citation type="submission" date="2016-01" db="EMBL/GenBank/DDBJ databases">
        <authorList>
            <person name="Oliw E.H."/>
        </authorList>
    </citation>
    <scope>NUCLEOTIDE SEQUENCE [LARGE SCALE GENOMIC DNA]</scope>
    <source>
        <strain evidence="14 15">CMW7756A</strain>
    </source>
</reference>
<dbReference type="EMBL" id="LRQE01000021">
    <property type="protein sequence ID" value="KXA31047.1"/>
    <property type="molecule type" value="Genomic_DNA"/>
</dbReference>
<proteinExistence type="inferred from homology"/>
<dbReference type="Pfam" id="PF00809">
    <property type="entry name" value="Pterin_bind"/>
    <property type="match status" value="1"/>
</dbReference>
<dbReference type="RefSeq" id="WP_060799875.1">
    <property type="nucleotide sequence ID" value="NZ_KQ957096.1"/>
</dbReference>
<evidence type="ECO:0000256" key="7">
    <source>
        <dbReference type="ARBA" id="ARBA00022679"/>
    </source>
</evidence>
<sequence>MKNLVCKYKDKVLESGGETILCGIVNVTPDSFSDGGKWYGKDKAVNRALELIEAGAGMIDLGGESTRPGSHYVEIQEEIERVVPVIRELKTKTDVPLSIDTWKADVAEAAIEAGVDFVNDITGFMGDPRMAEVVGKSDVGAILMFNPKIARPNHKSSANFPSFGGEGAFTEEELKSFEDMDVVEVMKKYLSKSLERAEKNGIARERIMLDPGIGFALTKKENLKLIDKIDVLREMGCFTFLGVSRKRFITNILGENNIDADGNNEEGFENRDEASAALTTIGAYKGVEVLRVHTMKHHLLAKLVADSVRLNQVIEDVSFKAYSL</sequence>
<dbReference type="GO" id="GO:0046656">
    <property type="term" value="P:folic acid biosynthetic process"/>
    <property type="evidence" value="ECO:0007669"/>
    <property type="project" value="UniProtKB-KW"/>
</dbReference>
<dbReference type="NCBIfam" id="TIGR01496">
    <property type="entry name" value="DHPS"/>
    <property type="match status" value="1"/>
</dbReference>
<dbReference type="PANTHER" id="PTHR20941:SF1">
    <property type="entry name" value="FOLIC ACID SYNTHESIS PROTEIN FOL1"/>
    <property type="match status" value="1"/>
</dbReference>
<evidence type="ECO:0000256" key="10">
    <source>
        <dbReference type="ARBA" id="ARBA00022909"/>
    </source>
</evidence>
<dbReference type="InterPro" id="IPR006390">
    <property type="entry name" value="DHP_synth_dom"/>
</dbReference>
<evidence type="ECO:0000259" key="13">
    <source>
        <dbReference type="PROSITE" id="PS50972"/>
    </source>
</evidence>
<dbReference type="PROSITE" id="PS50972">
    <property type="entry name" value="PTERIN_BINDING"/>
    <property type="match status" value="1"/>
</dbReference>
<dbReference type="PANTHER" id="PTHR20941">
    <property type="entry name" value="FOLATE SYNTHESIS PROTEINS"/>
    <property type="match status" value="1"/>
</dbReference>
<keyword evidence="9 12" id="KW-0460">Magnesium</keyword>
<dbReference type="CDD" id="cd00739">
    <property type="entry name" value="DHPS"/>
    <property type="match status" value="1"/>
</dbReference>
<comment type="pathway">
    <text evidence="3 12">Cofactor biosynthesis; tetrahydrofolate biosynthesis; 7,8-dihydrofolate from 2-amino-4-hydroxy-6-hydroxymethyl-7,8-dihydropteridine diphosphate and 4-aminobenzoate: step 1/2.</text>
</comment>
<evidence type="ECO:0000256" key="2">
    <source>
        <dbReference type="ARBA" id="ARBA00001946"/>
    </source>
</evidence>
<dbReference type="PROSITE" id="PS00793">
    <property type="entry name" value="DHPS_2"/>
    <property type="match status" value="1"/>
</dbReference>
<comment type="caution">
    <text evidence="14">The sequence shown here is derived from an EMBL/GenBank/DDBJ whole genome shotgun (WGS) entry which is preliminary data.</text>
</comment>
<dbReference type="UniPathway" id="UPA00077">
    <property type="reaction ID" value="UER00156"/>
</dbReference>
<keyword evidence="7 12" id="KW-0808">Transferase</keyword>
<dbReference type="PROSITE" id="PS00792">
    <property type="entry name" value="DHPS_1"/>
    <property type="match status" value="1"/>
</dbReference>
<evidence type="ECO:0000256" key="11">
    <source>
        <dbReference type="ARBA" id="ARBA00030193"/>
    </source>
</evidence>
<dbReference type="GO" id="GO:0046872">
    <property type="term" value="F:metal ion binding"/>
    <property type="evidence" value="ECO:0007669"/>
    <property type="project" value="UniProtKB-KW"/>
</dbReference>
<dbReference type="Proteomes" id="UP000070174">
    <property type="component" value="Unassembled WGS sequence"/>
</dbReference>
<evidence type="ECO:0000313" key="15">
    <source>
        <dbReference type="Proteomes" id="UP000070174"/>
    </source>
</evidence>
<dbReference type="InterPro" id="IPR000489">
    <property type="entry name" value="Pterin-binding_dom"/>
</dbReference>
<evidence type="ECO:0000256" key="6">
    <source>
        <dbReference type="ARBA" id="ARBA00016919"/>
    </source>
</evidence>
<evidence type="ECO:0000256" key="5">
    <source>
        <dbReference type="ARBA" id="ARBA00012458"/>
    </source>
</evidence>
<dbReference type="EC" id="2.5.1.15" evidence="5 12"/>
<keyword evidence="10 12" id="KW-0289">Folate biosynthesis</keyword>
<evidence type="ECO:0000256" key="12">
    <source>
        <dbReference type="RuleBase" id="RU361205"/>
    </source>
</evidence>
<dbReference type="InterPro" id="IPR045031">
    <property type="entry name" value="DHP_synth-like"/>
</dbReference>
<dbReference type="InterPro" id="IPR011005">
    <property type="entry name" value="Dihydropteroate_synth-like_sf"/>
</dbReference>
<dbReference type="GO" id="GO:0004156">
    <property type="term" value="F:dihydropteroate synthase activity"/>
    <property type="evidence" value="ECO:0007669"/>
    <property type="project" value="UniProtKB-EC"/>
</dbReference>
<feature type="domain" description="Pterin-binding" evidence="13">
    <location>
        <begin position="19"/>
        <end position="305"/>
    </location>
</feature>
<organism evidence="14">
    <name type="scientific">Peptoniphilus harei</name>
    <dbReference type="NCBI Taxonomy" id="54005"/>
    <lineage>
        <taxon>Bacteria</taxon>
        <taxon>Bacillati</taxon>
        <taxon>Bacillota</taxon>
        <taxon>Tissierellia</taxon>
        <taxon>Tissierellales</taxon>
        <taxon>Peptoniphilaceae</taxon>
        <taxon>Peptoniphilus</taxon>
    </lineage>
</organism>
<evidence type="ECO:0000256" key="3">
    <source>
        <dbReference type="ARBA" id="ARBA00004763"/>
    </source>
</evidence>
<protein>
    <recommendedName>
        <fullName evidence="6 12">Dihydropteroate synthase</fullName>
        <shortName evidence="12">DHPS</shortName>
        <ecNumber evidence="5 12">2.5.1.15</ecNumber>
    </recommendedName>
    <alternativeName>
        <fullName evidence="11 12">Dihydropteroate pyrophosphorylase</fullName>
    </alternativeName>
</protein>
<evidence type="ECO:0000256" key="1">
    <source>
        <dbReference type="ARBA" id="ARBA00000012"/>
    </source>
</evidence>
<name>A0A133PQZ1_9FIRM</name>
<comment type="catalytic activity">
    <reaction evidence="1">
        <text>(7,8-dihydropterin-6-yl)methyl diphosphate + 4-aminobenzoate = 7,8-dihydropteroate + diphosphate</text>
        <dbReference type="Rhea" id="RHEA:19949"/>
        <dbReference type="ChEBI" id="CHEBI:17836"/>
        <dbReference type="ChEBI" id="CHEBI:17839"/>
        <dbReference type="ChEBI" id="CHEBI:33019"/>
        <dbReference type="ChEBI" id="CHEBI:72950"/>
        <dbReference type="EC" id="2.5.1.15"/>
    </reaction>
</comment>
<dbReference type="GO" id="GO:0005829">
    <property type="term" value="C:cytosol"/>
    <property type="evidence" value="ECO:0007669"/>
    <property type="project" value="TreeGrafter"/>
</dbReference>
<evidence type="ECO:0000256" key="4">
    <source>
        <dbReference type="ARBA" id="ARBA00009503"/>
    </source>
</evidence>
<comment type="function">
    <text evidence="12">Catalyzes the condensation of para-aminobenzoate (pABA) with 6-hydroxymethyl-7,8-dihydropterin diphosphate (DHPt-PP) to form 7,8-dihydropteroate (H2Pte), the immediate precursor of folate derivatives.</text>
</comment>
<evidence type="ECO:0000313" key="14">
    <source>
        <dbReference type="EMBL" id="KXA31047.1"/>
    </source>
</evidence>
<evidence type="ECO:0000256" key="9">
    <source>
        <dbReference type="ARBA" id="ARBA00022842"/>
    </source>
</evidence>